<dbReference type="GO" id="GO:0050291">
    <property type="term" value="F:sphingosine N-acyltransferase activity"/>
    <property type="evidence" value="ECO:0007669"/>
    <property type="project" value="InterPro"/>
</dbReference>
<reference evidence="12" key="2">
    <citation type="submission" date="2025-09" db="UniProtKB">
        <authorList>
            <consortium name="Ensembl"/>
        </authorList>
    </citation>
    <scope>IDENTIFICATION</scope>
</reference>
<reference evidence="12" key="1">
    <citation type="submission" date="2025-08" db="UniProtKB">
        <authorList>
            <consortium name="Ensembl"/>
        </authorList>
    </citation>
    <scope>IDENTIFICATION</scope>
</reference>
<feature type="transmembrane region" description="Helical" evidence="10">
    <location>
        <begin position="247"/>
        <end position="271"/>
    </location>
</feature>
<keyword evidence="13" id="KW-1185">Reference proteome</keyword>
<keyword evidence="4" id="KW-0443">Lipid metabolism</keyword>
<feature type="transmembrane region" description="Helical" evidence="10">
    <location>
        <begin position="299"/>
        <end position="321"/>
    </location>
</feature>
<dbReference type="UniPathway" id="UPA00222"/>
<evidence type="ECO:0000256" key="2">
    <source>
        <dbReference type="ARBA" id="ARBA00004760"/>
    </source>
</evidence>
<dbReference type="GO" id="GO:0046513">
    <property type="term" value="P:ceramide biosynthetic process"/>
    <property type="evidence" value="ECO:0007669"/>
    <property type="project" value="InterPro"/>
</dbReference>
<feature type="transmembrane region" description="Helical" evidence="10">
    <location>
        <begin position="164"/>
        <end position="185"/>
    </location>
</feature>
<dbReference type="SMART" id="SM00724">
    <property type="entry name" value="TLC"/>
    <property type="match status" value="1"/>
</dbReference>
<evidence type="ECO:0000256" key="3">
    <source>
        <dbReference type="ARBA" id="ARBA00004991"/>
    </source>
</evidence>
<feature type="transmembrane region" description="Helical" evidence="10">
    <location>
        <begin position="98"/>
        <end position="121"/>
    </location>
</feature>
<keyword evidence="5 9" id="KW-0812">Transmembrane</keyword>
<dbReference type="GO" id="GO:0005789">
    <property type="term" value="C:endoplasmic reticulum membrane"/>
    <property type="evidence" value="ECO:0007669"/>
    <property type="project" value="UniProtKB-ARBA"/>
</dbReference>
<dbReference type="AlphaFoldDB" id="A0A8C9GZK0"/>
<dbReference type="Pfam" id="PF03798">
    <property type="entry name" value="TRAM_LAG1_CLN8"/>
    <property type="match status" value="1"/>
</dbReference>
<dbReference type="PANTHER" id="PTHR12560:SF0">
    <property type="entry name" value="LD18904P"/>
    <property type="match status" value="1"/>
</dbReference>
<evidence type="ECO:0000259" key="11">
    <source>
        <dbReference type="PROSITE" id="PS50922"/>
    </source>
</evidence>
<comment type="pathway">
    <text evidence="3">Sphingolipid metabolism.</text>
</comment>
<comment type="pathway">
    <text evidence="2">Lipid metabolism; sphingolipid metabolism.</text>
</comment>
<keyword evidence="6 10" id="KW-1133">Transmembrane helix</keyword>
<accession>A0A8C9GZK0</accession>
<organism evidence="12 13">
    <name type="scientific">Piliocolobus tephrosceles</name>
    <name type="common">Ugandan red Colobus</name>
    <dbReference type="NCBI Taxonomy" id="591936"/>
    <lineage>
        <taxon>Eukaryota</taxon>
        <taxon>Metazoa</taxon>
        <taxon>Chordata</taxon>
        <taxon>Craniata</taxon>
        <taxon>Vertebrata</taxon>
        <taxon>Euteleostomi</taxon>
        <taxon>Mammalia</taxon>
        <taxon>Eutheria</taxon>
        <taxon>Euarchontoglires</taxon>
        <taxon>Primates</taxon>
        <taxon>Haplorrhini</taxon>
        <taxon>Catarrhini</taxon>
        <taxon>Cercopithecidae</taxon>
        <taxon>Colobinae</taxon>
        <taxon>Piliocolobus</taxon>
    </lineage>
</organism>
<keyword evidence="4" id="KW-0444">Lipid biosynthesis</keyword>
<evidence type="ECO:0000256" key="4">
    <source>
        <dbReference type="ARBA" id="ARBA00022516"/>
    </source>
</evidence>
<dbReference type="PROSITE" id="PS50922">
    <property type="entry name" value="TLC"/>
    <property type="match status" value="1"/>
</dbReference>
<dbReference type="Proteomes" id="UP000694416">
    <property type="component" value="Unplaced"/>
</dbReference>
<sequence length="362" mass="44062">MTTHYLHTLDKYFNNYNNKSLVETYILNPKISVWDIYVFLIIFIGIIIIRFLVVGIDRDKLKKGSILFKRCNQSVLDKINYKMNISKDGLEYKWKENFWYALWHTFSFLYNFILLLSMSGYFDNKNGWVKMCLKETSGKWFFLVTEDEYNENKRGWPYMYISNYVYYFYILQISYWSSCLFYLKFEKKRKDYYIMTLHHLSTISLLTYSHMLNFWRVGLVILFVHDVVDISLYISKTISYSKPQYRFFLNIFYALFVLSYFFFRIILYLFYVVMPLSDISEIRIYTNGFVNSHFDVPGVVIQLACMWLLMIMHCYWFCLIIKMTHVFIKQSLKNEEIVDVRSDDEDEKITKNKSEKKKLKYY</sequence>
<dbReference type="PANTHER" id="PTHR12560">
    <property type="entry name" value="LONGEVITY ASSURANCE FACTOR 1 LAG1"/>
    <property type="match status" value="1"/>
</dbReference>
<evidence type="ECO:0000256" key="1">
    <source>
        <dbReference type="ARBA" id="ARBA00004141"/>
    </source>
</evidence>
<proteinExistence type="predicted"/>
<evidence type="ECO:0000256" key="5">
    <source>
        <dbReference type="ARBA" id="ARBA00022692"/>
    </source>
</evidence>
<protein>
    <recommendedName>
        <fullName evidence="11">TLC domain-containing protein</fullName>
    </recommendedName>
</protein>
<evidence type="ECO:0000256" key="6">
    <source>
        <dbReference type="ARBA" id="ARBA00022989"/>
    </source>
</evidence>
<comment type="catalytic activity">
    <reaction evidence="8">
        <text>sphinganine + octadecanoyl-CoA = N-(octadecanoyl)-sphinganine + CoA + H(+)</text>
        <dbReference type="Rhea" id="RHEA:36547"/>
        <dbReference type="ChEBI" id="CHEBI:15378"/>
        <dbReference type="ChEBI" id="CHEBI:57287"/>
        <dbReference type="ChEBI" id="CHEBI:57394"/>
        <dbReference type="ChEBI" id="CHEBI:57817"/>
        <dbReference type="ChEBI" id="CHEBI:67033"/>
    </reaction>
    <physiologicalReaction direction="left-to-right" evidence="8">
        <dbReference type="Rhea" id="RHEA:36548"/>
    </physiologicalReaction>
</comment>
<feature type="domain" description="TLC" evidence="11">
    <location>
        <begin position="119"/>
        <end position="329"/>
    </location>
</feature>
<evidence type="ECO:0000256" key="7">
    <source>
        <dbReference type="ARBA" id="ARBA00023136"/>
    </source>
</evidence>
<evidence type="ECO:0000313" key="13">
    <source>
        <dbReference type="Proteomes" id="UP000694416"/>
    </source>
</evidence>
<dbReference type="InterPro" id="IPR006634">
    <property type="entry name" value="TLC-dom"/>
</dbReference>
<evidence type="ECO:0000256" key="8">
    <source>
        <dbReference type="ARBA" id="ARBA00049036"/>
    </source>
</evidence>
<dbReference type="Ensembl" id="ENSPTET00000019002.1">
    <property type="protein sequence ID" value="ENSPTEP00000012632.1"/>
    <property type="gene ID" value="ENSPTEG00000014176.1"/>
</dbReference>
<dbReference type="InterPro" id="IPR016439">
    <property type="entry name" value="Lag1/Lac1-like"/>
</dbReference>
<name>A0A8C9GZK0_9PRIM</name>
<evidence type="ECO:0000313" key="12">
    <source>
        <dbReference type="Ensembl" id="ENSPTEP00000012632.1"/>
    </source>
</evidence>
<keyword evidence="7 9" id="KW-0472">Membrane</keyword>
<evidence type="ECO:0000256" key="9">
    <source>
        <dbReference type="PROSITE-ProRule" id="PRU00205"/>
    </source>
</evidence>
<comment type="subcellular location">
    <subcellularLocation>
        <location evidence="1">Membrane</location>
        <topology evidence="1">Multi-pass membrane protein</topology>
    </subcellularLocation>
</comment>
<evidence type="ECO:0000256" key="10">
    <source>
        <dbReference type="SAM" id="Phobius"/>
    </source>
</evidence>
<feature type="transmembrane region" description="Helical" evidence="10">
    <location>
        <begin position="36"/>
        <end position="56"/>
    </location>
</feature>